<protein>
    <recommendedName>
        <fullName evidence="3">Glycoside hydrolase family 31 TIM barrel domain-containing protein</fullName>
    </recommendedName>
</protein>
<organism evidence="4 5">
    <name type="scientific">Reticulomyxa filosa</name>
    <dbReference type="NCBI Taxonomy" id="46433"/>
    <lineage>
        <taxon>Eukaryota</taxon>
        <taxon>Sar</taxon>
        <taxon>Rhizaria</taxon>
        <taxon>Retaria</taxon>
        <taxon>Foraminifera</taxon>
        <taxon>Monothalamids</taxon>
        <taxon>Reticulomyxidae</taxon>
        <taxon>Reticulomyxa</taxon>
    </lineage>
</organism>
<dbReference type="PANTHER" id="PTHR46959:SF2">
    <property type="entry name" value="SULFOQUINOVOSIDASE"/>
    <property type="match status" value="1"/>
</dbReference>
<keyword evidence="2" id="KW-0378">Hydrolase</keyword>
<dbReference type="PANTHER" id="PTHR46959">
    <property type="entry name" value="SULFOQUINOVOSIDASE"/>
    <property type="match status" value="1"/>
</dbReference>
<evidence type="ECO:0000256" key="2">
    <source>
        <dbReference type="RuleBase" id="RU361185"/>
    </source>
</evidence>
<feature type="domain" description="Glycoside hydrolase family 31 TIM barrel" evidence="3">
    <location>
        <begin position="29"/>
        <end position="253"/>
    </location>
</feature>
<dbReference type="EMBL" id="ASPP01007380">
    <property type="protein sequence ID" value="ETO27235.1"/>
    <property type="molecule type" value="Genomic_DNA"/>
</dbReference>
<comment type="similarity">
    <text evidence="1 2">Belongs to the glycosyl hydrolase 31 family.</text>
</comment>
<dbReference type="SUPFAM" id="SSF51445">
    <property type="entry name" value="(Trans)glycosidases"/>
    <property type="match status" value="1"/>
</dbReference>
<dbReference type="GO" id="GO:0005975">
    <property type="term" value="P:carbohydrate metabolic process"/>
    <property type="evidence" value="ECO:0007669"/>
    <property type="project" value="InterPro"/>
</dbReference>
<dbReference type="Pfam" id="PF01055">
    <property type="entry name" value="Glyco_hydro_31_2nd"/>
    <property type="match status" value="1"/>
</dbReference>
<reference evidence="4 5" key="1">
    <citation type="journal article" date="2013" name="Curr. Biol.">
        <title>The Genome of the Foraminiferan Reticulomyxa filosa.</title>
        <authorList>
            <person name="Glockner G."/>
            <person name="Hulsmann N."/>
            <person name="Schleicher M."/>
            <person name="Noegel A.A."/>
            <person name="Eichinger L."/>
            <person name="Gallinger C."/>
            <person name="Pawlowski J."/>
            <person name="Sierra R."/>
            <person name="Euteneuer U."/>
            <person name="Pillet L."/>
            <person name="Moustafa A."/>
            <person name="Platzer M."/>
            <person name="Groth M."/>
            <person name="Szafranski K."/>
            <person name="Schliwa M."/>
        </authorList>
    </citation>
    <scope>NUCLEOTIDE SEQUENCE [LARGE SCALE GENOMIC DNA]</scope>
</reference>
<dbReference type="OrthoDB" id="1334205at2759"/>
<proteinExistence type="inferred from homology"/>
<keyword evidence="5" id="KW-1185">Reference proteome</keyword>
<dbReference type="InterPro" id="IPR052990">
    <property type="entry name" value="Sulfoquinovosidase_GH31"/>
</dbReference>
<evidence type="ECO:0000313" key="4">
    <source>
        <dbReference type="EMBL" id="ETO27235.1"/>
    </source>
</evidence>
<dbReference type="InterPro" id="IPR017853">
    <property type="entry name" value="GH"/>
</dbReference>
<keyword evidence="2" id="KW-0326">Glycosidase</keyword>
<sequence>MVIFLQQKPSTMIKKFVGLSSNDGNTALVPPLWAFGPWNEFGGEFNDSNGSALIEIQRYISMDIPVSVHLGNLHFFPLGDEVGHEEYYEQLNQQINALGVQVLAYFNSMIDVNYTSDYKYALNHSYFVVNPTRNGSNGQYDPYLFQYKGAGPNPFYCGVLDLTEASAYEWFQQQMAKSVKMGFRGFMYDYGEYIDPKAFFQGNGKYGKEMHNRYPVVYQQCAHDYFISITNQSLVNGVNAPDFIFYARSGYVGKCFFF</sequence>
<comment type="caution">
    <text evidence="4">The sequence shown here is derived from an EMBL/GenBank/DDBJ whole genome shotgun (WGS) entry which is preliminary data.</text>
</comment>
<dbReference type="Proteomes" id="UP000023152">
    <property type="component" value="Unassembled WGS sequence"/>
</dbReference>
<dbReference type="GO" id="GO:0004553">
    <property type="term" value="F:hydrolase activity, hydrolyzing O-glycosyl compounds"/>
    <property type="evidence" value="ECO:0007669"/>
    <property type="project" value="InterPro"/>
</dbReference>
<evidence type="ECO:0000259" key="3">
    <source>
        <dbReference type="Pfam" id="PF01055"/>
    </source>
</evidence>
<accession>X6NLS1</accession>
<dbReference type="AlphaFoldDB" id="X6NLS1"/>
<evidence type="ECO:0000313" key="5">
    <source>
        <dbReference type="Proteomes" id="UP000023152"/>
    </source>
</evidence>
<name>X6NLS1_RETFI</name>
<gene>
    <name evidence="4" type="ORF">RFI_09900</name>
</gene>
<dbReference type="Gene3D" id="3.20.20.80">
    <property type="entry name" value="Glycosidases"/>
    <property type="match status" value="1"/>
</dbReference>
<dbReference type="InterPro" id="IPR000322">
    <property type="entry name" value="Glyco_hydro_31_TIM"/>
</dbReference>
<evidence type="ECO:0000256" key="1">
    <source>
        <dbReference type="ARBA" id="ARBA00007806"/>
    </source>
</evidence>